<dbReference type="InterPro" id="IPR002347">
    <property type="entry name" value="SDR_fam"/>
</dbReference>
<dbReference type="InterPro" id="IPR036291">
    <property type="entry name" value="NAD(P)-bd_dom_sf"/>
</dbReference>
<reference evidence="4" key="1">
    <citation type="submission" date="2020-11" db="EMBL/GenBank/DDBJ databases">
        <title>Isolation and identification of active actinomycetes.</title>
        <authorList>
            <person name="Sun X."/>
        </authorList>
    </citation>
    <scope>NUCLEOTIDE SEQUENCE</scope>
    <source>
        <strain evidence="4">NEAU-A11</strain>
    </source>
</reference>
<dbReference type="Pfam" id="PF00106">
    <property type="entry name" value="adh_short"/>
    <property type="match status" value="1"/>
</dbReference>
<dbReference type="InterPro" id="IPR020904">
    <property type="entry name" value="Sc_DH/Rdtase_CS"/>
</dbReference>
<keyword evidence="2" id="KW-0560">Oxidoreductase</keyword>
<sequence>MQINGAIALVTGANRGLGRHFAAQLLERGATKVYATARRPELVDLPGVETLRLDITDPQSVAAAAAIAGDVTLLVNNAGISTGAGLVTGDLDLVRREMDTHFWGTLHMIRAFAPRLGGGAILNVLSALSWFAYPGTGAYAAAKAAAWNLTNAVRLELADQQTQVTGLLLGAAATDMTAGYDGPTSDPAVIVKAALDGLEAGLWEIVADDWTAHVKASLAGDPRTFYAPQ</sequence>
<dbReference type="PRINTS" id="PR00080">
    <property type="entry name" value="SDRFAMILY"/>
</dbReference>
<dbReference type="PROSITE" id="PS00061">
    <property type="entry name" value="ADH_SHORT"/>
    <property type="match status" value="1"/>
</dbReference>
<evidence type="ECO:0000256" key="1">
    <source>
        <dbReference type="ARBA" id="ARBA00006484"/>
    </source>
</evidence>
<dbReference type="PANTHER" id="PTHR43391:SF91">
    <property type="entry name" value="OS04G0390700 PROTEIN"/>
    <property type="match status" value="1"/>
</dbReference>
<dbReference type="PRINTS" id="PR00081">
    <property type="entry name" value="GDHRDH"/>
</dbReference>
<comment type="similarity">
    <text evidence="1 3">Belongs to the short-chain dehydrogenases/reductases (SDR) family.</text>
</comment>
<dbReference type="PANTHER" id="PTHR43391">
    <property type="entry name" value="RETINOL DEHYDROGENASE-RELATED"/>
    <property type="match status" value="1"/>
</dbReference>
<keyword evidence="5" id="KW-1185">Reference proteome</keyword>
<dbReference type="AlphaFoldDB" id="A0A931CFP3"/>
<accession>A0A931CFP3</accession>
<dbReference type="RefSeq" id="WP_196418464.1">
    <property type="nucleotide sequence ID" value="NZ_JADQTO010000022.1"/>
</dbReference>
<dbReference type="Gene3D" id="3.40.50.720">
    <property type="entry name" value="NAD(P)-binding Rossmann-like Domain"/>
    <property type="match status" value="1"/>
</dbReference>
<organism evidence="4 5">
    <name type="scientific">Actinoplanes aureus</name>
    <dbReference type="NCBI Taxonomy" id="2792083"/>
    <lineage>
        <taxon>Bacteria</taxon>
        <taxon>Bacillati</taxon>
        <taxon>Actinomycetota</taxon>
        <taxon>Actinomycetes</taxon>
        <taxon>Micromonosporales</taxon>
        <taxon>Micromonosporaceae</taxon>
        <taxon>Actinoplanes</taxon>
    </lineage>
</organism>
<dbReference type="Proteomes" id="UP000598146">
    <property type="component" value="Unassembled WGS sequence"/>
</dbReference>
<dbReference type="GO" id="GO:0016491">
    <property type="term" value="F:oxidoreductase activity"/>
    <property type="evidence" value="ECO:0007669"/>
    <property type="project" value="UniProtKB-KW"/>
</dbReference>
<dbReference type="EMBL" id="JADQTO010000022">
    <property type="protein sequence ID" value="MBG0566692.1"/>
    <property type="molecule type" value="Genomic_DNA"/>
</dbReference>
<dbReference type="SUPFAM" id="SSF51735">
    <property type="entry name" value="NAD(P)-binding Rossmann-fold domains"/>
    <property type="match status" value="1"/>
</dbReference>
<evidence type="ECO:0000313" key="5">
    <source>
        <dbReference type="Proteomes" id="UP000598146"/>
    </source>
</evidence>
<proteinExistence type="inferred from homology"/>
<comment type="caution">
    <text evidence="4">The sequence shown here is derived from an EMBL/GenBank/DDBJ whole genome shotgun (WGS) entry which is preliminary data.</text>
</comment>
<evidence type="ECO:0000256" key="2">
    <source>
        <dbReference type="ARBA" id="ARBA00023002"/>
    </source>
</evidence>
<evidence type="ECO:0000313" key="4">
    <source>
        <dbReference type="EMBL" id="MBG0566692.1"/>
    </source>
</evidence>
<name>A0A931CFP3_9ACTN</name>
<dbReference type="GO" id="GO:0005829">
    <property type="term" value="C:cytosol"/>
    <property type="evidence" value="ECO:0007669"/>
    <property type="project" value="TreeGrafter"/>
</dbReference>
<dbReference type="NCBIfam" id="NF006119">
    <property type="entry name" value="PRK08264.1-5"/>
    <property type="match status" value="1"/>
</dbReference>
<gene>
    <name evidence="4" type="ORF">I4J89_35130</name>
</gene>
<protein>
    <submittedName>
        <fullName evidence="4">SDR family oxidoreductase</fullName>
    </submittedName>
</protein>
<evidence type="ECO:0000256" key="3">
    <source>
        <dbReference type="RuleBase" id="RU000363"/>
    </source>
</evidence>